<organism evidence="1 2">
    <name type="scientific">Eumeta variegata</name>
    <name type="common">Bagworm moth</name>
    <name type="synonym">Eumeta japonica</name>
    <dbReference type="NCBI Taxonomy" id="151549"/>
    <lineage>
        <taxon>Eukaryota</taxon>
        <taxon>Metazoa</taxon>
        <taxon>Ecdysozoa</taxon>
        <taxon>Arthropoda</taxon>
        <taxon>Hexapoda</taxon>
        <taxon>Insecta</taxon>
        <taxon>Pterygota</taxon>
        <taxon>Neoptera</taxon>
        <taxon>Endopterygota</taxon>
        <taxon>Lepidoptera</taxon>
        <taxon>Glossata</taxon>
        <taxon>Ditrysia</taxon>
        <taxon>Tineoidea</taxon>
        <taxon>Psychidae</taxon>
        <taxon>Oiketicinae</taxon>
        <taxon>Eumeta</taxon>
    </lineage>
</organism>
<reference evidence="1 2" key="1">
    <citation type="journal article" date="2019" name="Commun. Biol.">
        <title>The bagworm genome reveals a unique fibroin gene that provides high tensile strength.</title>
        <authorList>
            <person name="Kono N."/>
            <person name="Nakamura H."/>
            <person name="Ohtoshi R."/>
            <person name="Tomita M."/>
            <person name="Numata K."/>
            <person name="Arakawa K."/>
        </authorList>
    </citation>
    <scope>NUCLEOTIDE SEQUENCE [LARGE SCALE GENOMIC DNA]</scope>
</reference>
<evidence type="ECO:0000313" key="2">
    <source>
        <dbReference type="Proteomes" id="UP000299102"/>
    </source>
</evidence>
<proteinExistence type="predicted"/>
<sequence>MGRKLESVSHRRTSCPGMVESPRVQSARLRVGLLSSSTSVPVAALASRWRSYCDLLRVDQFYATAVDVYLLLIVPKLYTYLALL</sequence>
<keyword evidence="2" id="KW-1185">Reference proteome</keyword>
<dbReference type="AlphaFoldDB" id="A0A4C1W4V5"/>
<dbReference type="EMBL" id="BGZK01000466">
    <property type="protein sequence ID" value="GBP45204.1"/>
    <property type="molecule type" value="Genomic_DNA"/>
</dbReference>
<evidence type="ECO:0000313" key="1">
    <source>
        <dbReference type="EMBL" id="GBP45204.1"/>
    </source>
</evidence>
<accession>A0A4C1W4V5</accession>
<comment type="caution">
    <text evidence="1">The sequence shown here is derived from an EMBL/GenBank/DDBJ whole genome shotgun (WGS) entry which is preliminary data.</text>
</comment>
<protein>
    <submittedName>
        <fullName evidence="1">Uncharacterized protein</fullName>
    </submittedName>
</protein>
<gene>
    <name evidence="1" type="ORF">EVAR_25910_1</name>
</gene>
<dbReference type="Proteomes" id="UP000299102">
    <property type="component" value="Unassembled WGS sequence"/>
</dbReference>
<name>A0A4C1W4V5_EUMVA</name>